<dbReference type="EMBL" id="JACRIW010000110">
    <property type="protein sequence ID" value="MBI5170840.1"/>
    <property type="molecule type" value="Genomic_DNA"/>
</dbReference>
<dbReference type="InterPro" id="IPR011060">
    <property type="entry name" value="RibuloseP-bd_barrel"/>
</dbReference>
<dbReference type="InterPro" id="IPR018204">
    <property type="entry name" value="Trp_synthase_alpha_AS"/>
</dbReference>
<evidence type="ECO:0000256" key="7">
    <source>
        <dbReference type="ARBA" id="ARBA00023239"/>
    </source>
</evidence>
<evidence type="ECO:0000256" key="6">
    <source>
        <dbReference type="ARBA" id="ARBA00023141"/>
    </source>
</evidence>
<reference evidence="11" key="1">
    <citation type="submission" date="2020-07" db="EMBL/GenBank/DDBJ databases">
        <title>Huge and variable diversity of episymbiotic CPR bacteria and DPANN archaea in groundwater ecosystems.</title>
        <authorList>
            <person name="He C.Y."/>
            <person name="Keren R."/>
            <person name="Whittaker M."/>
            <person name="Farag I.F."/>
            <person name="Doudna J."/>
            <person name="Cate J.H.D."/>
            <person name="Banfield J.F."/>
        </authorList>
    </citation>
    <scope>NUCLEOTIDE SEQUENCE</scope>
    <source>
        <strain evidence="11">NC_groundwater_1813_Pr3_B-0.1um_71_17</strain>
    </source>
</reference>
<evidence type="ECO:0000256" key="10">
    <source>
        <dbReference type="RuleBase" id="RU003662"/>
    </source>
</evidence>
<evidence type="ECO:0000256" key="4">
    <source>
        <dbReference type="ARBA" id="ARBA00022605"/>
    </source>
</evidence>
<dbReference type="Gene3D" id="3.20.20.70">
    <property type="entry name" value="Aldolase class I"/>
    <property type="match status" value="1"/>
</dbReference>
<gene>
    <name evidence="9" type="primary">trpA</name>
    <name evidence="11" type="ORF">HZA61_15230</name>
</gene>
<feature type="active site" description="Proton acceptor" evidence="9">
    <location>
        <position position="49"/>
    </location>
</feature>
<dbReference type="InterPro" id="IPR013785">
    <property type="entry name" value="Aldolase_TIM"/>
</dbReference>
<dbReference type="EC" id="4.2.1.20" evidence="9"/>
<keyword evidence="7 9" id="KW-0456">Lyase</keyword>
<dbReference type="PANTHER" id="PTHR43406">
    <property type="entry name" value="TRYPTOPHAN SYNTHASE, ALPHA CHAIN"/>
    <property type="match status" value="1"/>
</dbReference>
<dbReference type="Pfam" id="PF00290">
    <property type="entry name" value="Trp_syntA"/>
    <property type="match status" value="1"/>
</dbReference>
<dbReference type="CDD" id="cd04724">
    <property type="entry name" value="Tryptophan_synthase_alpha"/>
    <property type="match status" value="1"/>
</dbReference>
<protein>
    <recommendedName>
        <fullName evidence="9">Tryptophan synthase alpha chain</fullName>
        <ecNumber evidence="9">4.2.1.20</ecNumber>
    </recommendedName>
</protein>
<keyword evidence="5 9" id="KW-0822">Tryptophan biosynthesis</keyword>
<comment type="function">
    <text evidence="1 9">The alpha subunit is responsible for the aldol cleavage of indoleglycerol phosphate to indole and glyceraldehyde 3-phosphate.</text>
</comment>
<comment type="caution">
    <text evidence="11">The sequence shown here is derived from an EMBL/GenBank/DDBJ whole genome shotgun (WGS) entry which is preliminary data.</text>
</comment>
<feature type="active site" description="Proton acceptor" evidence="9">
    <location>
        <position position="60"/>
    </location>
</feature>
<dbReference type="AlphaFoldDB" id="A0A933SGE5"/>
<dbReference type="Proteomes" id="UP000696931">
    <property type="component" value="Unassembled WGS sequence"/>
</dbReference>
<comment type="similarity">
    <text evidence="9 10">Belongs to the TrpA family.</text>
</comment>
<dbReference type="GO" id="GO:0004834">
    <property type="term" value="F:tryptophan synthase activity"/>
    <property type="evidence" value="ECO:0007669"/>
    <property type="project" value="UniProtKB-UniRule"/>
</dbReference>
<evidence type="ECO:0000256" key="5">
    <source>
        <dbReference type="ARBA" id="ARBA00022822"/>
    </source>
</evidence>
<dbReference type="NCBIfam" id="TIGR00262">
    <property type="entry name" value="trpA"/>
    <property type="match status" value="1"/>
</dbReference>
<evidence type="ECO:0000313" key="12">
    <source>
        <dbReference type="Proteomes" id="UP000696931"/>
    </source>
</evidence>
<dbReference type="HAMAP" id="MF_00131">
    <property type="entry name" value="Trp_synth_alpha"/>
    <property type="match status" value="1"/>
</dbReference>
<accession>A0A933SGE5</accession>
<dbReference type="InterPro" id="IPR002028">
    <property type="entry name" value="Trp_synthase_suA"/>
</dbReference>
<dbReference type="PROSITE" id="PS00167">
    <property type="entry name" value="TRP_SYNTHASE_ALPHA"/>
    <property type="match status" value="1"/>
</dbReference>
<evidence type="ECO:0000256" key="3">
    <source>
        <dbReference type="ARBA" id="ARBA00011270"/>
    </source>
</evidence>
<comment type="pathway">
    <text evidence="2 9">Amino-acid biosynthesis; L-tryptophan biosynthesis; L-tryptophan from chorismate: step 5/5.</text>
</comment>
<dbReference type="PANTHER" id="PTHR43406:SF1">
    <property type="entry name" value="TRYPTOPHAN SYNTHASE ALPHA CHAIN, CHLOROPLASTIC"/>
    <property type="match status" value="1"/>
</dbReference>
<comment type="catalytic activity">
    <reaction evidence="8 9">
        <text>(1S,2R)-1-C-(indol-3-yl)glycerol 3-phosphate + L-serine = D-glyceraldehyde 3-phosphate + L-tryptophan + H2O</text>
        <dbReference type="Rhea" id="RHEA:10532"/>
        <dbReference type="ChEBI" id="CHEBI:15377"/>
        <dbReference type="ChEBI" id="CHEBI:33384"/>
        <dbReference type="ChEBI" id="CHEBI:57912"/>
        <dbReference type="ChEBI" id="CHEBI:58866"/>
        <dbReference type="ChEBI" id="CHEBI:59776"/>
        <dbReference type="EC" id="4.2.1.20"/>
    </reaction>
</comment>
<sequence>MNPSRLEAAFAAHRGRTGLIPFVTAGYPSLDATLEMLRAFDRAGALAVEVGIPFSDPIADGPDIQRASEWALRERVGTEDVLHTIERFRAGSELPVEVMTYANPVVRMGAAAFAARAKAAGVDGVIISDLPPEESAETWKAFDDAGVDTITLVAPTTDEDRVPDLLRRCRGFVYCLARTGVTGQGAGYSGSIPDRVALIRTHTALPVAVGFGIASGDDARKLSGVADAVIVGAAFIRRITENPAQGAVERVESFARELTGALAG</sequence>
<comment type="subunit">
    <text evidence="3 9">Tetramer of two alpha and two beta chains.</text>
</comment>
<dbReference type="GO" id="GO:0005829">
    <property type="term" value="C:cytosol"/>
    <property type="evidence" value="ECO:0007669"/>
    <property type="project" value="TreeGrafter"/>
</dbReference>
<proteinExistence type="inferred from homology"/>
<keyword evidence="6 9" id="KW-0057">Aromatic amino acid biosynthesis</keyword>
<evidence type="ECO:0000256" key="8">
    <source>
        <dbReference type="ARBA" id="ARBA00049047"/>
    </source>
</evidence>
<evidence type="ECO:0000256" key="1">
    <source>
        <dbReference type="ARBA" id="ARBA00003365"/>
    </source>
</evidence>
<organism evidence="11 12">
    <name type="scientific">Eiseniibacteriota bacterium</name>
    <dbReference type="NCBI Taxonomy" id="2212470"/>
    <lineage>
        <taxon>Bacteria</taxon>
        <taxon>Candidatus Eiseniibacteriota</taxon>
    </lineage>
</organism>
<dbReference type="SUPFAM" id="SSF51366">
    <property type="entry name" value="Ribulose-phoshate binding barrel"/>
    <property type="match status" value="1"/>
</dbReference>
<evidence type="ECO:0000313" key="11">
    <source>
        <dbReference type="EMBL" id="MBI5170840.1"/>
    </source>
</evidence>
<evidence type="ECO:0000256" key="9">
    <source>
        <dbReference type="HAMAP-Rule" id="MF_00131"/>
    </source>
</evidence>
<dbReference type="FunFam" id="3.20.20.70:FF:000037">
    <property type="entry name" value="Tryptophan synthase alpha chain"/>
    <property type="match status" value="1"/>
</dbReference>
<evidence type="ECO:0000256" key="2">
    <source>
        <dbReference type="ARBA" id="ARBA00004733"/>
    </source>
</evidence>
<keyword evidence="4 9" id="KW-0028">Amino-acid biosynthesis</keyword>
<name>A0A933SGE5_UNCEI</name>